<dbReference type="InterPro" id="IPR032807">
    <property type="entry name" value="GNVR"/>
</dbReference>
<dbReference type="Pfam" id="PF23607">
    <property type="entry name" value="WZC_N"/>
    <property type="match status" value="1"/>
</dbReference>
<keyword evidence="4" id="KW-0997">Cell inner membrane</keyword>
<dbReference type="Proteomes" id="UP000036700">
    <property type="component" value="Chromosome"/>
</dbReference>
<dbReference type="KEGG" id="ptx:ABW99_12430"/>
<keyword evidence="10 16" id="KW-1133">Transmembrane helix</keyword>
<dbReference type="GO" id="GO:0004713">
    <property type="term" value="F:protein tyrosine kinase activity"/>
    <property type="evidence" value="ECO:0007669"/>
    <property type="project" value="UniProtKB-KW"/>
</dbReference>
<keyword evidence="7" id="KW-0547">Nucleotide-binding</keyword>
<comment type="similarity">
    <text evidence="2">Belongs to the etk/wzc family.</text>
</comment>
<sequence length="784" mass="85152">MSVRNIEWGAVPLRRGSGAVTPREALRLVADKARVVLLITAILVAFSALYAFLAQPIYSANALLRVSPPNANELGIGNRQKQMTLPENPDTATEIQLVKSREILLPAIKRFHLDIHVAAQRLPLIGSIAEKFAKDGHPAAPWFGLENYAWGGEAVSIGQLHVPPELQNKPLELRVLPGRRFGLYDPAGTLLVTGEVGVPAQGAGVTVLVNRLSARAHTRFTVTRYDDITAVNLMLRHLQVVEEGKNTGVVKVSYENSNPVLAMQVTNAVVQGYLAANAASHQEEANKMLTFVQGELPRLRAELDDAERKLSQYRTHAGTMEPDRESQSYLRGGIDFDRQIAALKLQRTQLLSRFTANSPEVRNIDQQLAELEGYKHSFTARFDNLPASQRRLAELTRNEKVASEIYVAMVNRAQELSVTRASNFGNVRIVDTALVPQKPIRPRRALIVAVATLLGLLLGALYVLLRRQLSSRIDDPLLVEQRLRLPVFGTIAFSNQQSRLAGAAQGQLLAAHDERPGDLEPRLRPALAIPPPAQASARSRALEPAEPGSGEEIRAPRGVMAVNRPHDVTVEALRSVRTALQSGAASATNNILVVSAPTPETGKSFVAANLAVLEAETGKRVLLIDGDMRRGRLATHFGHPDAPGLSELLMGRAEIAQVIQSAGVGGMSFLAAGRTPGHPAELLSTRHMEGLLKMFSERFDLVVIDTPPVLAVADAPILARHAGTTVLVLRPNAQTEREIEDSVIWLGRAGARVAGTIFNAMPPRRGEKRSYVYAYASAPDSAGY</sequence>
<proteinExistence type="inferred from homology"/>
<evidence type="ECO:0000313" key="20">
    <source>
        <dbReference type="EMBL" id="AKJ68895.1"/>
    </source>
</evidence>
<dbReference type="NCBIfam" id="TIGR01007">
    <property type="entry name" value="eps_fam"/>
    <property type="match status" value="1"/>
</dbReference>
<dbReference type="EMBL" id="CP011568">
    <property type="protein sequence ID" value="AKJ68895.1"/>
    <property type="molecule type" value="Genomic_DNA"/>
</dbReference>
<feature type="transmembrane region" description="Helical" evidence="16">
    <location>
        <begin position="35"/>
        <end position="53"/>
    </location>
</feature>
<dbReference type="STRING" id="445709.ABW99_12430"/>
<keyword evidence="8" id="KW-0418">Kinase</keyword>
<dbReference type="Pfam" id="PF02706">
    <property type="entry name" value="Wzz"/>
    <property type="match status" value="1"/>
</dbReference>
<feature type="domain" description="Polysaccharide chain length determinant N-terminal" evidence="17">
    <location>
        <begin position="26"/>
        <end position="109"/>
    </location>
</feature>
<keyword evidence="9" id="KW-0067">ATP-binding</keyword>
<dbReference type="InterPro" id="IPR027417">
    <property type="entry name" value="P-loop_NTPase"/>
</dbReference>
<name>A0A0G3EPM4_9BURK</name>
<evidence type="ECO:0000256" key="12">
    <source>
        <dbReference type="ARBA" id="ARBA00023137"/>
    </source>
</evidence>
<evidence type="ECO:0000256" key="7">
    <source>
        <dbReference type="ARBA" id="ARBA00022741"/>
    </source>
</evidence>
<reference evidence="21" key="1">
    <citation type="submission" date="2015-06" db="EMBL/GenBank/DDBJ databases">
        <authorList>
            <person name="Lim Y.L."/>
            <person name="Ee R."/>
            <person name="Yong D."/>
            <person name="How K.Y."/>
            <person name="Yin W.F."/>
            <person name="Chan K.G."/>
        </authorList>
    </citation>
    <scope>NUCLEOTIDE SEQUENCE [LARGE SCALE GENOMIC DNA]</scope>
    <source>
        <strain evidence="21">DSM 25325</strain>
    </source>
</reference>
<keyword evidence="5" id="KW-0808">Transferase</keyword>
<keyword evidence="12" id="KW-0829">Tyrosine-protein kinase</keyword>
<dbReference type="InterPro" id="IPR005702">
    <property type="entry name" value="Wzc-like_C"/>
</dbReference>
<dbReference type="InterPro" id="IPR025669">
    <property type="entry name" value="AAA_dom"/>
</dbReference>
<dbReference type="OrthoDB" id="9808257at2"/>
<dbReference type="SUPFAM" id="SSF52540">
    <property type="entry name" value="P-loop containing nucleoside triphosphate hydrolases"/>
    <property type="match status" value="1"/>
</dbReference>
<dbReference type="AlphaFoldDB" id="A0A0G3EPM4"/>
<accession>A0A0G3EPM4</accession>
<feature type="coiled-coil region" evidence="14">
    <location>
        <begin position="289"/>
        <end position="316"/>
    </location>
</feature>
<evidence type="ECO:0000256" key="16">
    <source>
        <dbReference type="SAM" id="Phobius"/>
    </source>
</evidence>
<dbReference type="CDD" id="cd05387">
    <property type="entry name" value="BY-kinase"/>
    <property type="match status" value="1"/>
</dbReference>
<dbReference type="PANTHER" id="PTHR32309">
    <property type="entry name" value="TYROSINE-PROTEIN KINASE"/>
    <property type="match status" value="1"/>
</dbReference>
<dbReference type="PANTHER" id="PTHR32309:SF32">
    <property type="entry name" value="TYROSINE-PROTEIN KINASE ETK-RELATED"/>
    <property type="match status" value="1"/>
</dbReference>
<evidence type="ECO:0000259" key="17">
    <source>
        <dbReference type="Pfam" id="PF02706"/>
    </source>
</evidence>
<dbReference type="InterPro" id="IPR003856">
    <property type="entry name" value="LPS_length_determ_N"/>
</dbReference>
<comment type="subcellular location">
    <subcellularLocation>
        <location evidence="1">Cell inner membrane</location>
        <topology evidence="1">Multi-pass membrane protein</topology>
    </subcellularLocation>
</comment>
<evidence type="ECO:0000256" key="5">
    <source>
        <dbReference type="ARBA" id="ARBA00022679"/>
    </source>
</evidence>
<evidence type="ECO:0000256" key="1">
    <source>
        <dbReference type="ARBA" id="ARBA00004429"/>
    </source>
</evidence>
<evidence type="ECO:0000313" key="21">
    <source>
        <dbReference type="Proteomes" id="UP000036700"/>
    </source>
</evidence>
<dbReference type="GO" id="GO:0005886">
    <property type="term" value="C:plasma membrane"/>
    <property type="evidence" value="ECO:0007669"/>
    <property type="project" value="UniProtKB-SubCell"/>
</dbReference>
<keyword evidence="21" id="KW-1185">Reference proteome</keyword>
<keyword evidence="6 16" id="KW-0812">Transmembrane</keyword>
<evidence type="ECO:0000259" key="19">
    <source>
        <dbReference type="Pfam" id="PF13807"/>
    </source>
</evidence>
<evidence type="ECO:0000256" key="6">
    <source>
        <dbReference type="ARBA" id="ARBA00022692"/>
    </source>
</evidence>
<evidence type="ECO:0000256" key="4">
    <source>
        <dbReference type="ARBA" id="ARBA00022519"/>
    </source>
</evidence>
<evidence type="ECO:0000256" key="8">
    <source>
        <dbReference type="ARBA" id="ARBA00022777"/>
    </source>
</evidence>
<evidence type="ECO:0000256" key="9">
    <source>
        <dbReference type="ARBA" id="ARBA00022840"/>
    </source>
</evidence>
<evidence type="ECO:0008006" key="22">
    <source>
        <dbReference type="Google" id="ProtNLM"/>
    </source>
</evidence>
<feature type="domain" description="AAA" evidence="18">
    <location>
        <begin position="602"/>
        <end position="718"/>
    </location>
</feature>
<feature type="region of interest" description="Disordered" evidence="15">
    <location>
        <begin position="529"/>
        <end position="554"/>
    </location>
</feature>
<keyword evidence="3" id="KW-1003">Cell membrane</keyword>
<evidence type="ECO:0000256" key="2">
    <source>
        <dbReference type="ARBA" id="ARBA00008883"/>
    </source>
</evidence>
<evidence type="ECO:0000256" key="11">
    <source>
        <dbReference type="ARBA" id="ARBA00023136"/>
    </source>
</evidence>
<evidence type="ECO:0000256" key="14">
    <source>
        <dbReference type="SAM" id="Coils"/>
    </source>
</evidence>
<feature type="transmembrane region" description="Helical" evidence="16">
    <location>
        <begin position="445"/>
        <end position="465"/>
    </location>
</feature>
<dbReference type="Gene3D" id="3.40.50.300">
    <property type="entry name" value="P-loop containing nucleotide triphosphate hydrolases"/>
    <property type="match status" value="1"/>
</dbReference>
<protein>
    <recommendedName>
        <fullName evidence="22">Capsular biosynthesis protein</fullName>
    </recommendedName>
</protein>
<dbReference type="Pfam" id="PF13614">
    <property type="entry name" value="AAA_31"/>
    <property type="match status" value="1"/>
</dbReference>
<keyword evidence="11 16" id="KW-0472">Membrane</keyword>
<evidence type="ECO:0000256" key="3">
    <source>
        <dbReference type="ARBA" id="ARBA00022475"/>
    </source>
</evidence>
<evidence type="ECO:0000256" key="10">
    <source>
        <dbReference type="ARBA" id="ARBA00022989"/>
    </source>
</evidence>
<keyword evidence="14" id="KW-0175">Coiled coil</keyword>
<feature type="domain" description="Tyrosine-protein kinase G-rich" evidence="19">
    <location>
        <begin position="389"/>
        <end position="467"/>
    </location>
</feature>
<evidence type="ECO:0000256" key="13">
    <source>
        <dbReference type="ARBA" id="ARBA00053015"/>
    </source>
</evidence>
<gene>
    <name evidence="20" type="ORF">ABW99_12430</name>
</gene>
<dbReference type="PATRIC" id="fig|445709.3.peg.2642"/>
<dbReference type="GO" id="GO:0005524">
    <property type="term" value="F:ATP binding"/>
    <property type="evidence" value="ECO:0007669"/>
    <property type="project" value="UniProtKB-KW"/>
</dbReference>
<comment type="catalytic activity">
    <reaction evidence="13">
        <text>L-tyrosyl-[protein] + ATP = O-phospho-L-tyrosyl-[protein] + ADP + H(+)</text>
        <dbReference type="Rhea" id="RHEA:10596"/>
        <dbReference type="Rhea" id="RHEA-COMP:10136"/>
        <dbReference type="Rhea" id="RHEA-COMP:20101"/>
        <dbReference type="ChEBI" id="CHEBI:15378"/>
        <dbReference type="ChEBI" id="CHEBI:30616"/>
        <dbReference type="ChEBI" id="CHEBI:46858"/>
        <dbReference type="ChEBI" id="CHEBI:61978"/>
        <dbReference type="ChEBI" id="CHEBI:456216"/>
    </reaction>
</comment>
<evidence type="ECO:0000259" key="18">
    <source>
        <dbReference type="Pfam" id="PF13614"/>
    </source>
</evidence>
<dbReference type="Pfam" id="PF13807">
    <property type="entry name" value="GNVR"/>
    <property type="match status" value="1"/>
</dbReference>
<evidence type="ECO:0000256" key="15">
    <source>
        <dbReference type="SAM" id="MobiDB-lite"/>
    </source>
</evidence>
<dbReference type="RefSeq" id="WP_047214792.1">
    <property type="nucleotide sequence ID" value="NZ_CP011568.3"/>
</dbReference>
<dbReference type="InterPro" id="IPR050445">
    <property type="entry name" value="Bact_polysacc_biosynth/exp"/>
</dbReference>
<organism evidence="20 21">
    <name type="scientific">Pandoraea thiooxydans</name>
    <dbReference type="NCBI Taxonomy" id="445709"/>
    <lineage>
        <taxon>Bacteria</taxon>
        <taxon>Pseudomonadati</taxon>
        <taxon>Pseudomonadota</taxon>
        <taxon>Betaproteobacteria</taxon>
        <taxon>Burkholderiales</taxon>
        <taxon>Burkholderiaceae</taxon>
        <taxon>Pandoraea</taxon>
    </lineage>
</organism>